<dbReference type="SMART" id="SM00321">
    <property type="entry name" value="WSC"/>
    <property type="match status" value="1"/>
</dbReference>
<proteinExistence type="predicted"/>
<dbReference type="InterPro" id="IPR002889">
    <property type="entry name" value="WSC_carb-bd"/>
</dbReference>
<organism evidence="2">
    <name type="scientific">Chrysotila carterae</name>
    <name type="common">Marine alga</name>
    <name type="synonym">Syracosphaera carterae</name>
    <dbReference type="NCBI Taxonomy" id="13221"/>
    <lineage>
        <taxon>Eukaryota</taxon>
        <taxon>Haptista</taxon>
        <taxon>Haptophyta</taxon>
        <taxon>Prymnesiophyceae</taxon>
        <taxon>Isochrysidales</taxon>
        <taxon>Isochrysidaceae</taxon>
        <taxon>Chrysotila</taxon>
    </lineage>
</organism>
<name>A0A7S4BP66_CHRCT</name>
<accession>A0A7S4BP66</accession>
<feature type="domain" description="WSC" evidence="1">
    <location>
        <begin position="130"/>
        <end position="226"/>
    </location>
</feature>
<dbReference type="Pfam" id="PF01822">
    <property type="entry name" value="WSC"/>
    <property type="match status" value="1"/>
</dbReference>
<gene>
    <name evidence="2" type="ORF">PCAR00345_LOCUS24465</name>
</gene>
<evidence type="ECO:0000259" key="1">
    <source>
        <dbReference type="PROSITE" id="PS51212"/>
    </source>
</evidence>
<dbReference type="PROSITE" id="PS51212">
    <property type="entry name" value="WSC"/>
    <property type="match status" value="1"/>
</dbReference>
<sequence>MERQSCGGKRSSSRLRLPWIRFSSALVNAGAALLNASSPTSSLPSSSSASLLSPLSFPPSSSLSSEAITTARPTLHSFWLEPPTNSSARHFGANFRALAAKLGIAPFEQERLSMLAEEIHRAFRHSSDARPKWQGCFQDMANDRDVTDGPAAFGHSSQACAAACTGWPYFALQGGGQCFCGDAFSRTPNHSKLGDAMCGRVCPGEDNKLPTRYCGGGWRNAVYAAPSAMTSLFGLQHAPRPNRNSTRKWV</sequence>
<reference evidence="2" key="1">
    <citation type="submission" date="2021-01" db="EMBL/GenBank/DDBJ databases">
        <authorList>
            <person name="Corre E."/>
            <person name="Pelletier E."/>
            <person name="Niang G."/>
            <person name="Scheremetjew M."/>
            <person name="Finn R."/>
            <person name="Kale V."/>
            <person name="Holt S."/>
            <person name="Cochrane G."/>
            <person name="Meng A."/>
            <person name="Brown T."/>
            <person name="Cohen L."/>
        </authorList>
    </citation>
    <scope>NUCLEOTIDE SEQUENCE</scope>
    <source>
        <strain evidence="2">CCMP645</strain>
    </source>
</reference>
<evidence type="ECO:0000313" key="2">
    <source>
        <dbReference type="EMBL" id="CAE0771853.1"/>
    </source>
</evidence>
<dbReference type="AlphaFoldDB" id="A0A7S4BP66"/>
<dbReference type="EMBL" id="HBIZ01038354">
    <property type="protein sequence ID" value="CAE0771853.1"/>
    <property type="molecule type" value="Transcribed_RNA"/>
</dbReference>
<protein>
    <recommendedName>
        <fullName evidence="1">WSC domain-containing protein</fullName>
    </recommendedName>
</protein>